<gene>
    <name evidence="2" type="ORF">JWYL7_0133</name>
    <name evidence="3" type="ORF">SAMN05661008_01378</name>
</gene>
<organism evidence="2 4">
    <name type="scientific">Alkalithermobacter thermoalcaliphilus JW-YL-7 = DSM 7308</name>
    <dbReference type="NCBI Taxonomy" id="1121328"/>
    <lineage>
        <taxon>Bacteria</taxon>
        <taxon>Bacillati</taxon>
        <taxon>Bacillota</taxon>
        <taxon>Clostridia</taxon>
        <taxon>Peptostreptococcales</taxon>
        <taxon>Tepidibacteraceae</taxon>
        <taxon>Alkalithermobacter</taxon>
    </lineage>
</organism>
<dbReference type="SUPFAM" id="SSF140566">
    <property type="entry name" value="FlgN-like"/>
    <property type="match status" value="1"/>
</dbReference>
<dbReference type="Proteomes" id="UP000092605">
    <property type="component" value="Unassembled WGS sequence"/>
</dbReference>
<dbReference type="GO" id="GO:0044780">
    <property type="term" value="P:bacterial-type flagellum assembly"/>
    <property type="evidence" value="ECO:0007669"/>
    <property type="project" value="InterPro"/>
</dbReference>
<dbReference type="Gene3D" id="1.20.58.300">
    <property type="entry name" value="FlgN-like"/>
    <property type="match status" value="1"/>
</dbReference>
<dbReference type="RefSeq" id="WP_066067562.1">
    <property type="nucleotide sequence ID" value="NZ_FRBG01000010.1"/>
</dbReference>
<name>A0A150FNC5_CLOPD</name>
<proteinExistence type="predicted"/>
<dbReference type="EMBL" id="LSFY01000001">
    <property type="protein sequence ID" value="KXZ39058.1"/>
    <property type="molecule type" value="Genomic_DNA"/>
</dbReference>
<sequence length="161" mass="18833">MNSIDQFIQILDEQINLNNQLLSLSNEKKELIINNDAKKLNYISFKEQDIVKKIITLEKLRGAVLTNLERELNVDKITNIKQVIESVDKQKAIQIQQKSDKLKSILFELEKINDLNNKLIEFSLEYIQLNFNLLTSRPKPNNYGKKKENSISDTNFFDAKY</sequence>
<evidence type="ECO:0000313" key="3">
    <source>
        <dbReference type="EMBL" id="SHL05790.1"/>
    </source>
</evidence>
<protein>
    <submittedName>
        <fullName evidence="2">FlgN family protein</fullName>
    </submittedName>
    <submittedName>
        <fullName evidence="3">FlgN protein</fullName>
    </submittedName>
</protein>
<dbReference type="InterPro" id="IPR007809">
    <property type="entry name" value="FlgN-like"/>
</dbReference>
<evidence type="ECO:0000313" key="5">
    <source>
        <dbReference type="Proteomes" id="UP000323392"/>
    </source>
</evidence>
<dbReference type="AlphaFoldDB" id="A0A150FNC5"/>
<accession>A0A150FNC5</accession>
<reference evidence="3 5" key="2">
    <citation type="submission" date="2016-11" db="EMBL/GenBank/DDBJ databases">
        <authorList>
            <person name="Varghese N."/>
            <person name="Submissions S."/>
        </authorList>
    </citation>
    <scope>NUCLEOTIDE SEQUENCE [LARGE SCALE GENOMIC DNA]</scope>
    <source>
        <strain evidence="3 5">DSM 7308</strain>
    </source>
</reference>
<dbReference type="EMBL" id="FRBG01000010">
    <property type="protein sequence ID" value="SHL05790.1"/>
    <property type="molecule type" value="Genomic_DNA"/>
</dbReference>
<dbReference type="InterPro" id="IPR036679">
    <property type="entry name" value="FlgN-like_sf"/>
</dbReference>
<dbReference type="OrthoDB" id="1753099at2"/>
<reference evidence="2 4" key="1">
    <citation type="submission" date="2016-02" db="EMBL/GenBank/DDBJ databases">
        <title>Draft genome sequence for Clostridium paradoxum JW-YL-7.</title>
        <authorList>
            <person name="Utturkar S.M."/>
            <person name="Lancaster A."/>
            <person name="Poole F.L."/>
            <person name="Adams M.W."/>
            <person name="Brown S.D."/>
        </authorList>
    </citation>
    <scope>NUCLEOTIDE SEQUENCE [LARGE SCALE GENOMIC DNA]</scope>
    <source>
        <strain evidence="2 4">JW-YL-7</strain>
    </source>
</reference>
<comment type="caution">
    <text evidence="2">The sequence shown here is derived from an EMBL/GenBank/DDBJ whole genome shotgun (WGS) entry which is preliminary data.</text>
</comment>
<keyword evidence="1" id="KW-1005">Bacterial flagellum biogenesis</keyword>
<dbReference type="PATRIC" id="fig|1121328.3.peg.131"/>
<keyword evidence="5" id="KW-1185">Reference proteome</keyword>
<dbReference type="STRING" id="1121328.JWYL7_0133"/>
<dbReference type="Proteomes" id="UP000323392">
    <property type="component" value="Unassembled WGS sequence"/>
</dbReference>
<dbReference type="Pfam" id="PF05130">
    <property type="entry name" value="FlgN"/>
    <property type="match status" value="1"/>
</dbReference>
<evidence type="ECO:0000313" key="4">
    <source>
        <dbReference type="Proteomes" id="UP000092605"/>
    </source>
</evidence>
<evidence type="ECO:0000313" key="2">
    <source>
        <dbReference type="EMBL" id="KXZ39058.1"/>
    </source>
</evidence>
<evidence type="ECO:0000256" key="1">
    <source>
        <dbReference type="ARBA" id="ARBA00022795"/>
    </source>
</evidence>